<comment type="similarity">
    <text evidence="1">Belongs to the glycosyl hydrolase 57 family.</text>
</comment>
<evidence type="ECO:0000256" key="1">
    <source>
        <dbReference type="ARBA" id="ARBA00006821"/>
    </source>
</evidence>
<dbReference type="InterPro" id="IPR052046">
    <property type="entry name" value="GH57_Enzymes"/>
</dbReference>
<keyword evidence="2" id="KW-0119">Carbohydrate metabolism</keyword>
<gene>
    <name evidence="4" type="ORF">A3B31_02465</name>
</gene>
<proteinExistence type="inferred from homology"/>
<evidence type="ECO:0000259" key="3">
    <source>
        <dbReference type="Pfam" id="PF03065"/>
    </source>
</evidence>
<evidence type="ECO:0000256" key="2">
    <source>
        <dbReference type="ARBA" id="ARBA00023277"/>
    </source>
</evidence>
<dbReference type="InterPro" id="IPR011330">
    <property type="entry name" value="Glyco_hydro/deAcase_b/a-brl"/>
</dbReference>
<sequence length="388" mass="45525">MRNIKWVNFIHIYQPPWQRPEVVRQVTDESYAFLVSCLKQFPSFRLTLNIVGTLLDQLAALGCHAILTDLKRLHERGQIELTGSSYSHAFLPMLPESEIMRQIELQEAALRRFFPKYKKIGFFIPEMAYSHRVGESIKKAGYEWLILDPQSAKIAPDTNSKYIDRRTGLAVVFRNRKLSRTYPPEAIFNLLRQRSEVQEDEIIITASDGELYGHFHKDWQDHLRKILRSPRIETLSVSDHLKTLKNVSPLYLQQASWETRSRQLRRNNAFSIWFNKNNPIHKRLWQLAYLAIASVAQQQHDPNFQWARRHLDNGLASCSWWWASEIKTSVFAPIGWSPDEIERGATELIKSIRSLSKLGTREKMRAEKLFSDLMLSIWLKHWHTYGRT</sequence>
<dbReference type="SUPFAM" id="SSF88713">
    <property type="entry name" value="Glycoside hydrolase/deacetylase"/>
    <property type="match status" value="1"/>
</dbReference>
<dbReference type="Pfam" id="PF03065">
    <property type="entry name" value="Glyco_hydro_57"/>
    <property type="match status" value="1"/>
</dbReference>
<dbReference type="GO" id="GO:0005975">
    <property type="term" value="P:carbohydrate metabolic process"/>
    <property type="evidence" value="ECO:0007669"/>
    <property type="project" value="InterPro"/>
</dbReference>
<comment type="caution">
    <text evidence="4">The sequence shown here is derived from an EMBL/GenBank/DDBJ whole genome shotgun (WGS) entry which is preliminary data.</text>
</comment>
<dbReference type="AlphaFoldDB" id="A0A1G2BT92"/>
<dbReference type="Gene3D" id="3.20.110.20">
    <property type="match status" value="1"/>
</dbReference>
<feature type="domain" description="Glycoside hydrolase family 57 N-terminal" evidence="3">
    <location>
        <begin position="36"/>
        <end position="248"/>
    </location>
</feature>
<protein>
    <recommendedName>
        <fullName evidence="3">Glycoside hydrolase family 57 N-terminal domain-containing protein</fullName>
    </recommendedName>
</protein>
<accession>A0A1G2BT92</accession>
<dbReference type="Proteomes" id="UP000177349">
    <property type="component" value="Unassembled WGS sequence"/>
</dbReference>
<dbReference type="PANTHER" id="PTHR36306">
    <property type="entry name" value="ALPHA-AMYLASE-RELATED-RELATED"/>
    <property type="match status" value="1"/>
</dbReference>
<dbReference type="InterPro" id="IPR004300">
    <property type="entry name" value="Glyco_hydro_57_N"/>
</dbReference>
<evidence type="ECO:0000313" key="5">
    <source>
        <dbReference type="Proteomes" id="UP000177349"/>
    </source>
</evidence>
<reference evidence="4 5" key="1">
    <citation type="journal article" date="2016" name="Nat. Commun.">
        <title>Thousands of microbial genomes shed light on interconnected biogeochemical processes in an aquifer system.</title>
        <authorList>
            <person name="Anantharaman K."/>
            <person name="Brown C.T."/>
            <person name="Hug L.A."/>
            <person name="Sharon I."/>
            <person name="Castelle C.J."/>
            <person name="Probst A.J."/>
            <person name="Thomas B.C."/>
            <person name="Singh A."/>
            <person name="Wilkins M.J."/>
            <person name="Karaoz U."/>
            <person name="Brodie E.L."/>
            <person name="Williams K.H."/>
            <person name="Hubbard S.S."/>
            <person name="Banfield J.F."/>
        </authorList>
    </citation>
    <scope>NUCLEOTIDE SEQUENCE [LARGE SCALE GENOMIC DNA]</scope>
</reference>
<evidence type="ECO:0000313" key="4">
    <source>
        <dbReference type="EMBL" id="OGY92228.1"/>
    </source>
</evidence>
<dbReference type="GO" id="GO:0003824">
    <property type="term" value="F:catalytic activity"/>
    <property type="evidence" value="ECO:0007669"/>
    <property type="project" value="InterPro"/>
</dbReference>
<organism evidence="4 5">
    <name type="scientific">Candidatus Komeilibacteria bacterium RIFCSPLOWO2_01_FULL_53_11</name>
    <dbReference type="NCBI Taxonomy" id="1798552"/>
    <lineage>
        <taxon>Bacteria</taxon>
        <taxon>Candidatus Komeiliibacteriota</taxon>
    </lineage>
</organism>
<dbReference type="PANTHER" id="PTHR36306:SF1">
    <property type="entry name" value="ALPHA-AMYLASE-RELATED"/>
    <property type="match status" value="1"/>
</dbReference>
<name>A0A1G2BT92_9BACT</name>
<dbReference type="EMBL" id="MHKN01000021">
    <property type="protein sequence ID" value="OGY92228.1"/>
    <property type="molecule type" value="Genomic_DNA"/>
</dbReference>